<name>A0ABM7XAL7_9BACT</name>
<keyword evidence="8" id="KW-1185">Reference proteome</keyword>
<accession>A0ABM7XAL7</accession>
<dbReference type="EMBL" id="AP025592">
    <property type="protein sequence ID" value="BDG08900.1"/>
    <property type="molecule type" value="Genomic_DNA"/>
</dbReference>
<keyword evidence="2" id="KW-1003">Cell membrane</keyword>
<comment type="subcellular location">
    <subcellularLocation>
        <location evidence="1">Cell membrane</location>
        <topology evidence="1">Multi-pass membrane protein</topology>
    </subcellularLocation>
</comment>
<feature type="transmembrane region" description="Helical" evidence="6">
    <location>
        <begin position="12"/>
        <end position="37"/>
    </location>
</feature>
<evidence type="ECO:0000256" key="1">
    <source>
        <dbReference type="ARBA" id="ARBA00004651"/>
    </source>
</evidence>
<evidence type="ECO:0000256" key="4">
    <source>
        <dbReference type="ARBA" id="ARBA00022989"/>
    </source>
</evidence>
<evidence type="ECO:0000256" key="5">
    <source>
        <dbReference type="ARBA" id="ARBA00023136"/>
    </source>
</evidence>
<reference evidence="8" key="1">
    <citation type="journal article" date="2022" name="Int. J. Syst. Evol. Microbiol.">
        <title>Anaeromyxobacter oryzae sp. nov., Anaeromyxobacter diazotrophicus sp. nov. and Anaeromyxobacter paludicola sp. nov., isolated from paddy soils.</title>
        <authorList>
            <person name="Itoh H."/>
            <person name="Xu Z."/>
            <person name="Mise K."/>
            <person name="Masuda Y."/>
            <person name="Ushijima N."/>
            <person name="Hayakawa C."/>
            <person name="Shiratori Y."/>
            <person name="Senoo K."/>
        </authorList>
    </citation>
    <scope>NUCLEOTIDE SEQUENCE [LARGE SCALE GENOMIC DNA]</scope>
    <source>
        <strain evidence="8">Red630</strain>
    </source>
</reference>
<dbReference type="Pfam" id="PF12679">
    <property type="entry name" value="ABC2_membrane_2"/>
    <property type="match status" value="1"/>
</dbReference>
<dbReference type="Proteomes" id="UP001162734">
    <property type="component" value="Chromosome"/>
</dbReference>
<evidence type="ECO:0000313" key="8">
    <source>
        <dbReference type="Proteomes" id="UP001162734"/>
    </source>
</evidence>
<dbReference type="RefSeq" id="WP_248346207.1">
    <property type="nucleotide sequence ID" value="NZ_AP025592.1"/>
</dbReference>
<sequence>MKGALAVARKELAVYFSTPLAWVVFMVVAFFAAQFFVGSLDAWRYLSLRAMEAQEPGVLERMNVTDLVVARVLGSTGVFVVVAAPFLSMRLIAEEKRARTFELLLTAPVRPFAIVLGKYLAALGVLTAALAIVAVFPGLLALFARGAQGGSGIEWATVATGFLGLFLLGAMALAVGMFVSSLTESVVVAALVSLLLLLALWVVTLFGVGAEGPVRELTLALSASEHLTPFLQGRIELKDLTYYLSFVALGLYLTDRAVEAQRWA</sequence>
<proteinExistence type="predicted"/>
<keyword evidence="5 6" id="KW-0472">Membrane</keyword>
<dbReference type="PANTHER" id="PTHR30294:SF29">
    <property type="entry name" value="MULTIDRUG ABC TRANSPORTER PERMEASE YBHS-RELATED"/>
    <property type="match status" value="1"/>
</dbReference>
<feature type="transmembrane region" description="Helical" evidence="6">
    <location>
        <begin position="68"/>
        <end position="87"/>
    </location>
</feature>
<dbReference type="PANTHER" id="PTHR30294">
    <property type="entry name" value="MEMBRANE COMPONENT OF ABC TRANSPORTER YHHJ-RELATED"/>
    <property type="match status" value="1"/>
</dbReference>
<evidence type="ECO:0000256" key="3">
    <source>
        <dbReference type="ARBA" id="ARBA00022692"/>
    </source>
</evidence>
<keyword evidence="3 6" id="KW-0812">Transmembrane</keyword>
<gene>
    <name evidence="7" type="ORF">AMPC_20130</name>
</gene>
<evidence type="ECO:0000256" key="2">
    <source>
        <dbReference type="ARBA" id="ARBA00022475"/>
    </source>
</evidence>
<feature type="transmembrane region" description="Helical" evidence="6">
    <location>
        <begin position="155"/>
        <end position="179"/>
    </location>
</feature>
<dbReference type="InterPro" id="IPR051449">
    <property type="entry name" value="ABC-2_transporter_component"/>
</dbReference>
<protein>
    <submittedName>
        <fullName evidence="7">ABC transporter permease</fullName>
    </submittedName>
</protein>
<evidence type="ECO:0000256" key="6">
    <source>
        <dbReference type="SAM" id="Phobius"/>
    </source>
</evidence>
<keyword evidence="4 6" id="KW-1133">Transmembrane helix</keyword>
<organism evidence="7 8">
    <name type="scientific">Anaeromyxobacter paludicola</name>
    <dbReference type="NCBI Taxonomy" id="2918171"/>
    <lineage>
        <taxon>Bacteria</taxon>
        <taxon>Pseudomonadati</taxon>
        <taxon>Myxococcota</taxon>
        <taxon>Myxococcia</taxon>
        <taxon>Myxococcales</taxon>
        <taxon>Cystobacterineae</taxon>
        <taxon>Anaeromyxobacteraceae</taxon>
        <taxon>Anaeromyxobacter</taxon>
    </lineage>
</organism>
<feature type="transmembrane region" description="Helical" evidence="6">
    <location>
        <begin position="186"/>
        <end position="208"/>
    </location>
</feature>
<evidence type="ECO:0000313" key="7">
    <source>
        <dbReference type="EMBL" id="BDG08900.1"/>
    </source>
</evidence>
<feature type="transmembrane region" description="Helical" evidence="6">
    <location>
        <begin position="119"/>
        <end position="143"/>
    </location>
</feature>